<organism evidence="3 4">
    <name type="scientific">Planococcus halotolerans</name>
    <dbReference type="NCBI Taxonomy" id="2233542"/>
    <lineage>
        <taxon>Bacteria</taxon>
        <taxon>Bacillati</taxon>
        <taxon>Bacillota</taxon>
        <taxon>Bacilli</taxon>
        <taxon>Bacillales</taxon>
        <taxon>Caryophanaceae</taxon>
        <taxon>Planococcus</taxon>
    </lineage>
</organism>
<evidence type="ECO:0000313" key="3">
    <source>
        <dbReference type="EMBL" id="RAZ74709.1"/>
    </source>
</evidence>
<accession>A0A365KNJ0</accession>
<dbReference type="AlphaFoldDB" id="A0A365KNJ0"/>
<keyword evidence="1" id="KW-1015">Disulfide bond</keyword>
<dbReference type="PIRSF" id="PIRSF012565">
    <property type="entry name" value="DUF1027"/>
    <property type="match status" value="1"/>
</dbReference>
<reference evidence="3 4" key="1">
    <citation type="submission" date="2018-06" db="EMBL/GenBank/DDBJ databases">
        <title>The draft genome sequences of strains SCU63 and S1.</title>
        <authorList>
            <person name="Gan L."/>
        </authorList>
    </citation>
    <scope>NUCLEOTIDE SEQUENCE [LARGE SCALE GENOMIC DNA]</scope>
    <source>
        <strain evidence="3 4">SCU63</strain>
    </source>
</reference>
<comment type="caution">
    <text evidence="3">The sequence shown here is derived from an EMBL/GenBank/DDBJ whole genome shotgun (WGS) entry which is preliminary data.</text>
</comment>
<protein>
    <submittedName>
        <fullName evidence="3">DUF1027 domain-containing protein</fullName>
    </submittedName>
</protein>
<evidence type="ECO:0000256" key="1">
    <source>
        <dbReference type="PIRSR" id="PIRSR012565-1"/>
    </source>
</evidence>
<feature type="region of interest" description="Disordered" evidence="2">
    <location>
        <begin position="94"/>
        <end position="120"/>
    </location>
</feature>
<keyword evidence="4" id="KW-1185">Reference proteome</keyword>
<feature type="compositionally biased region" description="Acidic residues" evidence="2">
    <location>
        <begin position="95"/>
        <end position="108"/>
    </location>
</feature>
<dbReference type="InterPro" id="IPR038141">
    <property type="entry name" value="YutD-like_sf"/>
</dbReference>
<dbReference type="Proteomes" id="UP000251002">
    <property type="component" value="Unassembled WGS sequence"/>
</dbReference>
<sequence length="120" mass="14038">MITIDQWNYEIVIDYREGFQEEAINNRYSEILGKYDYILGDWGYGQLRLKGFFEDTNHKASYDTKISTLQDYLYEYCNFGCAYFVIKKVGKAPEPEQEAADQTEEEQTDQSTQENPVAEA</sequence>
<dbReference type="EMBL" id="QLZR01000007">
    <property type="protein sequence ID" value="RAZ74709.1"/>
    <property type="molecule type" value="Genomic_DNA"/>
</dbReference>
<dbReference type="InterPro" id="IPR009370">
    <property type="entry name" value="YutD-like"/>
</dbReference>
<proteinExistence type="predicted"/>
<gene>
    <name evidence="3" type="ORF">DP120_14725</name>
</gene>
<evidence type="ECO:0000313" key="4">
    <source>
        <dbReference type="Proteomes" id="UP000251002"/>
    </source>
</evidence>
<dbReference type="Gene3D" id="3.50.4.20">
    <property type="match status" value="1"/>
</dbReference>
<evidence type="ECO:0000256" key="2">
    <source>
        <dbReference type="SAM" id="MobiDB-lite"/>
    </source>
</evidence>
<dbReference type="RefSeq" id="WP_112224559.1">
    <property type="nucleotide sequence ID" value="NZ_CP047673.1"/>
</dbReference>
<dbReference type="Pfam" id="PF06265">
    <property type="entry name" value="YutD-like"/>
    <property type="match status" value="1"/>
</dbReference>
<name>A0A365KNJ0_9BACL</name>
<feature type="disulfide bond" evidence="1">
    <location>
        <begin position="77"/>
        <end position="81"/>
    </location>
</feature>